<comment type="function">
    <text evidence="10">Involved in cell wall formation. Catalyzes the final step in the synthesis of UDP-N-acetylmuramoyl-pentapeptide, the precursor of murein.</text>
</comment>
<accession>A0A418JH82</accession>
<dbReference type="InterPro" id="IPR005863">
    <property type="entry name" value="UDP-N-AcMur_synth"/>
</dbReference>
<dbReference type="Gene3D" id="3.40.1390.10">
    <property type="entry name" value="MurE/MurF, N-terminal domain"/>
    <property type="match status" value="1"/>
</dbReference>
<dbReference type="GO" id="GO:0005524">
    <property type="term" value="F:ATP binding"/>
    <property type="evidence" value="ECO:0007669"/>
    <property type="project" value="UniProtKB-UniRule"/>
</dbReference>
<dbReference type="Proteomes" id="UP000285625">
    <property type="component" value="Unassembled WGS sequence"/>
</dbReference>
<comment type="similarity">
    <text evidence="10">Belongs to the MurCDEF family. MurF subfamily.</text>
</comment>
<feature type="domain" description="Mur ligase N-terminal catalytic" evidence="11">
    <location>
        <begin position="26"/>
        <end position="100"/>
    </location>
</feature>
<dbReference type="GO" id="GO:0008360">
    <property type="term" value="P:regulation of cell shape"/>
    <property type="evidence" value="ECO:0007669"/>
    <property type="project" value="UniProtKB-KW"/>
</dbReference>
<evidence type="ECO:0000256" key="2">
    <source>
        <dbReference type="ARBA" id="ARBA00022598"/>
    </source>
</evidence>
<evidence type="ECO:0000313" key="15">
    <source>
        <dbReference type="Proteomes" id="UP000285625"/>
    </source>
</evidence>
<dbReference type="Gene3D" id="3.90.190.20">
    <property type="entry name" value="Mur ligase, C-terminal domain"/>
    <property type="match status" value="1"/>
</dbReference>
<evidence type="ECO:0000256" key="8">
    <source>
        <dbReference type="ARBA" id="ARBA00023306"/>
    </source>
</evidence>
<feature type="domain" description="Mur ligase central" evidence="13">
    <location>
        <begin position="111"/>
        <end position="294"/>
    </location>
</feature>
<evidence type="ECO:0000313" key="14">
    <source>
        <dbReference type="EMBL" id="RIO44173.1"/>
    </source>
</evidence>
<dbReference type="InterPro" id="IPR035911">
    <property type="entry name" value="MurE/MurF_N"/>
</dbReference>
<dbReference type="GO" id="GO:0009252">
    <property type="term" value="P:peptidoglycan biosynthetic process"/>
    <property type="evidence" value="ECO:0007669"/>
    <property type="project" value="UniProtKB-UniRule"/>
</dbReference>
<evidence type="ECO:0000256" key="7">
    <source>
        <dbReference type="ARBA" id="ARBA00022984"/>
    </source>
</evidence>
<gene>
    <name evidence="10" type="primary">murF</name>
    <name evidence="14" type="ORF">BUZ57_09685</name>
</gene>
<dbReference type="Pfam" id="PF02875">
    <property type="entry name" value="Mur_ligase_C"/>
    <property type="match status" value="1"/>
</dbReference>
<keyword evidence="4 10" id="KW-0547">Nucleotide-binding</keyword>
<dbReference type="GO" id="GO:0005737">
    <property type="term" value="C:cytoplasm"/>
    <property type="evidence" value="ECO:0007669"/>
    <property type="project" value="UniProtKB-SubCell"/>
</dbReference>
<dbReference type="Pfam" id="PF08245">
    <property type="entry name" value="Mur_ligase_M"/>
    <property type="match status" value="1"/>
</dbReference>
<feature type="binding site" evidence="10">
    <location>
        <begin position="113"/>
        <end position="119"/>
    </location>
    <ligand>
        <name>ATP</name>
        <dbReference type="ChEBI" id="CHEBI:30616"/>
    </ligand>
</feature>
<comment type="caution">
    <text evidence="14">The sequence shown here is derived from an EMBL/GenBank/DDBJ whole genome shotgun (WGS) entry which is preliminary data.</text>
</comment>
<dbReference type="SUPFAM" id="SSF53623">
    <property type="entry name" value="MurD-like peptide ligases, catalytic domain"/>
    <property type="match status" value="1"/>
</dbReference>
<evidence type="ECO:0000256" key="4">
    <source>
        <dbReference type="ARBA" id="ARBA00022741"/>
    </source>
</evidence>
<name>A0A418JH82_STAHY</name>
<dbReference type="HAMAP" id="MF_02019">
    <property type="entry name" value="MurF"/>
    <property type="match status" value="1"/>
</dbReference>
<dbReference type="InterPro" id="IPR036565">
    <property type="entry name" value="Mur-like_cat_sf"/>
</dbReference>
<dbReference type="InterPro" id="IPR036615">
    <property type="entry name" value="Mur_ligase_C_dom_sf"/>
</dbReference>
<dbReference type="STRING" id="1284.SHYC_03880"/>
<evidence type="ECO:0000256" key="6">
    <source>
        <dbReference type="ARBA" id="ARBA00022960"/>
    </source>
</evidence>
<evidence type="ECO:0000256" key="9">
    <source>
        <dbReference type="ARBA" id="ARBA00023316"/>
    </source>
</evidence>
<comment type="pathway">
    <text evidence="10">Cell wall biogenesis; peptidoglycan biosynthesis.</text>
</comment>
<dbReference type="PANTHER" id="PTHR43024:SF1">
    <property type="entry name" value="UDP-N-ACETYLMURAMOYL-TRIPEPTIDE--D-ALANYL-D-ALANINE LIGASE"/>
    <property type="match status" value="1"/>
</dbReference>
<feature type="domain" description="Mur ligase C-terminal" evidence="12">
    <location>
        <begin position="317"/>
        <end position="439"/>
    </location>
</feature>
<evidence type="ECO:0000256" key="10">
    <source>
        <dbReference type="HAMAP-Rule" id="MF_02019"/>
    </source>
</evidence>
<protein>
    <recommendedName>
        <fullName evidence="10">UDP-N-acetylmuramoyl-tripeptide--D-alanyl-D-alanine ligase</fullName>
        <ecNumber evidence="10">6.3.2.10</ecNumber>
    </recommendedName>
    <alternativeName>
        <fullName evidence="10">D-alanyl-D-alanine-adding enzyme</fullName>
    </alternativeName>
</protein>
<dbReference type="InterPro" id="IPR051046">
    <property type="entry name" value="MurCDEF_CellWall_CoF430Synth"/>
</dbReference>
<keyword evidence="3 10" id="KW-0132">Cell division</keyword>
<keyword evidence="1 10" id="KW-0963">Cytoplasm</keyword>
<dbReference type="EC" id="6.3.2.10" evidence="10"/>
<keyword evidence="6 10" id="KW-0133">Cell shape</keyword>
<keyword evidence="2 10" id="KW-0436">Ligase</keyword>
<evidence type="ECO:0000259" key="13">
    <source>
        <dbReference type="Pfam" id="PF08245"/>
    </source>
</evidence>
<sequence>MIDISLQQLKTWIDCEIDAQFLKHKFKGVSIDSRHVQPGQLFIPFRGENVDGHQYCEQALADGAGATFFQIGSNINVPQNGPVIFVKDTLVALQQLAKAYLQEVNPKVIAVTGSNGKTTTKDMIENTLSANYRVKKTIGNYNNEIGLPLTILELDHDTEVSILEMGMSGFHEIELLSNIARPDFAVITNIGESHMQDLGSREGIAQAKFEIVSGMKSQGKLIYDGDEPLLQPHVDTLDESQCISIGLNRNNNVCCKITSHDDNGVSFSINNEQEYHIPIIGEHNMRNAAIAITIATLLNVDYETIQTQLNHLKLTGMRMQKFEAPNGAIVINDAYNASPTSMKAAIDTLSQMTGRKVLVFGDVLELGEQSKALHMGVGHYLEDKNIDMLYTYGEAARDIHEKGKRYVHEAIHFSDKSQLIKYVKSMLVSHDVVLVKGSRGMKLEEVVDGLITMDVK</sequence>
<evidence type="ECO:0000256" key="5">
    <source>
        <dbReference type="ARBA" id="ARBA00022840"/>
    </source>
</evidence>
<dbReference type="SUPFAM" id="SSF53244">
    <property type="entry name" value="MurD-like peptide ligases, peptide-binding domain"/>
    <property type="match status" value="1"/>
</dbReference>
<comment type="catalytic activity">
    <reaction evidence="10">
        <text>UDP-N-acetyl-alpha-D-muramoyl-L-alanyl-gamma-D-glutamyl-L-lysine + D-alanyl-D-alanine + ATP = UDP-N-acetyl-alpha-D-muramoyl-L-alanyl-gamma-D-glutamyl-L-lysyl-D-alanyl-D-alanine + ADP + phosphate + H(+)</text>
        <dbReference type="Rhea" id="RHEA:16085"/>
        <dbReference type="ChEBI" id="CHEBI:15378"/>
        <dbReference type="ChEBI" id="CHEBI:30616"/>
        <dbReference type="ChEBI" id="CHEBI:43474"/>
        <dbReference type="ChEBI" id="CHEBI:57822"/>
        <dbReference type="ChEBI" id="CHEBI:70758"/>
        <dbReference type="ChEBI" id="CHEBI:83903"/>
        <dbReference type="ChEBI" id="CHEBI:456216"/>
        <dbReference type="EC" id="6.3.2.10"/>
    </reaction>
</comment>
<keyword evidence="8 10" id="KW-0131">Cell cycle</keyword>
<dbReference type="GO" id="GO:0071555">
    <property type="term" value="P:cell wall organization"/>
    <property type="evidence" value="ECO:0007669"/>
    <property type="project" value="UniProtKB-KW"/>
</dbReference>
<evidence type="ECO:0000256" key="3">
    <source>
        <dbReference type="ARBA" id="ARBA00022618"/>
    </source>
</evidence>
<dbReference type="NCBIfam" id="TIGR01143">
    <property type="entry name" value="murF"/>
    <property type="match status" value="1"/>
</dbReference>
<dbReference type="Gene3D" id="3.40.1190.10">
    <property type="entry name" value="Mur-like, catalytic domain"/>
    <property type="match status" value="1"/>
</dbReference>
<keyword evidence="5 10" id="KW-0067">ATP-binding</keyword>
<evidence type="ECO:0000256" key="1">
    <source>
        <dbReference type="ARBA" id="ARBA00022490"/>
    </source>
</evidence>
<dbReference type="UniPathway" id="UPA00219"/>
<dbReference type="InterPro" id="IPR004101">
    <property type="entry name" value="Mur_ligase_C"/>
</dbReference>
<dbReference type="GO" id="GO:0051301">
    <property type="term" value="P:cell division"/>
    <property type="evidence" value="ECO:0007669"/>
    <property type="project" value="UniProtKB-KW"/>
</dbReference>
<dbReference type="PANTHER" id="PTHR43024">
    <property type="entry name" value="UDP-N-ACETYLMURAMOYL-TRIPEPTIDE--D-ALANYL-D-ALANINE LIGASE"/>
    <property type="match status" value="1"/>
</dbReference>
<evidence type="ECO:0000259" key="11">
    <source>
        <dbReference type="Pfam" id="PF01225"/>
    </source>
</evidence>
<dbReference type="EMBL" id="QXVO01000032">
    <property type="protein sequence ID" value="RIO44173.1"/>
    <property type="molecule type" value="Genomic_DNA"/>
</dbReference>
<evidence type="ECO:0000259" key="12">
    <source>
        <dbReference type="Pfam" id="PF02875"/>
    </source>
</evidence>
<dbReference type="Pfam" id="PF01225">
    <property type="entry name" value="Mur_ligase"/>
    <property type="match status" value="1"/>
</dbReference>
<comment type="subcellular location">
    <subcellularLocation>
        <location evidence="10">Cytoplasm</location>
    </subcellularLocation>
</comment>
<dbReference type="AlphaFoldDB" id="A0A418JH82"/>
<dbReference type="InterPro" id="IPR013221">
    <property type="entry name" value="Mur_ligase_cen"/>
</dbReference>
<dbReference type="InterPro" id="IPR000713">
    <property type="entry name" value="Mur_ligase_N"/>
</dbReference>
<keyword evidence="9 10" id="KW-0961">Cell wall biogenesis/degradation</keyword>
<keyword evidence="7 10" id="KW-0573">Peptidoglycan synthesis</keyword>
<dbReference type="GO" id="GO:0047480">
    <property type="term" value="F:UDP-N-acetylmuramoyl-tripeptide-D-alanyl-D-alanine ligase activity"/>
    <property type="evidence" value="ECO:0007669"/>
    <property type="project" value="UniProtKB-UniRule"/>
</dbReference>
<organism evidence="14 15">
    <name type="scientific">Staphylococcus hyicus</name>
    <dbReference type="NCBI Taxonomy" id="1284"/>
    <lineage>
        <taxon>Bacteria</taxon>
        <taxon>Bacillati</taxon>
        <taxon>Bacillota</taxon>
        <taxon>Bacilli</taxon>
        <taxon>Bacillales</taxon>
        <taxon>Staphylococcaceae</taxon>
        <taxon>Staphylococcus</taxon>
    </lineage>
</organism>
<dbReference type="RefSeq" id="WP_119635707.1">
    <property type="nucleotide sequence ID" value="NZ_QXVO01000032.1"/>
</dbReference>
<dbReference type="SUPFAM" id="SSF63418">
    <property type="entry name" value="MurE/MurF N-terminal domain"/>
    <property type="match status" value="1"/>
</dbReference>
<reference evidence="14 15" key="1">
    <citation type="journal article" date="2016" name="Front. Microbiol.">
        <title>Comprehensive Phylogenetic Analysis of Bovine Non-aureus Staphylococci Species Based on Whole-Genome Sequencing.</title>
        <authorList>
            <person name="Naushad S."/>
            <person name="Barkema H.W."/>
            <person name="Luby C."/>
            <person name="Condas L.A."/>
            <person name="Nobrega D.B."/>
            <person name="Carson D.A."/>
            <person name="De Buck J."/>
        </authorList>
    </citation>
    <scope>NUCLEOTIDE SEQUENCE [LARGE SCALE GENOMIC DNA]</scope>
    <source>
        <strain evidence="14 15">SNUC 5959</strain>
    </source>
</reference>
<proteinExistence type="inferred from homology"/>